<dbReference type="InterPro" id="IPR032567">
    <property type="entry name" value="RTL1-rel"/>
</dbReference>
<comment type="caution">
    <text evidence="4">The sequence shown here is derived from an EMBL/GenBank/DDBJ whole genome shotgun (WGS) entry which is preliminary data.</text>
</comment>
<dbReference type="Gene3D" id="2.40.70.10">
    <property type="entry name" value="Acid Proteases"/>
    <property type="match status" value="1"/>
</dbReference>
<feature type="coiled-coil region" evidence="1">
    <location>
        <begin position="35"/>
        <end position="87"/>
    </location>
</feature>
<keyword evidence="1" id="KW-0175">Coiled coil</keyword>
<evidence type="ECO:0000256" key="2">
    <source>
        <dbReference type="SAM" id="MobiDB-lite"/>
    </source>
</evidence>
<reference evidence="5" key="1">
    <citation type="submission" date="2019-07" db="EMBL/GenBank/DDBJ databases">
        <title>De Novo Assembly of kiwifruit Actinidia rufa.</title>
        <authorList>
            <person name="Sugita-Konishi S."/>
            <person name="Sato K."/>
            <person name="Mori E."/>
            <person name="Abe Y."/>
            <person name="Kisaki G."/>
            <person name="Hamano K."/>
            <person name="Suezawa K."/>
            <person name="Otani M."/>
            <person name="Fukuda T."/>
            <person name="Manabe T."/>
            <person name="Gomi K."/>
            <person name="Tabuchi M."/>
            <person name="Akimitsu K."/>
            <person name="Kataoka I."/>
        </authorList>
    </citation>
    <scope>NUCLEOTIDE SEQUENCE [LARGE SCALE GENOMIC DNA]</scope>
    <source>
        <strain evidence="5">cv. Fuchu</strain>
    </source>
</reference>
<dbReference type="InterPro" id="IPR005162">
    <property type="entry name" value="Retrotrans_gag_dom"/>
</dbReference>
<evidence type="ECO:0000313" key="4">
    <source>
        <dbReference type="EMBL" id="GFS29830.1"/>
    </source>
</evidence>
<dbReference type="EMBL" id="BJWL01000102">
    <property type="protein sequence ID" value="GFS29830.1"/>
    <property type="molecule type" value="Genomic_DNA"/>
</dbReference>
<dbReference type="Gene3D" id="3.30.70.270">
    <property type="match status" value="2"/>
</dbReference>
<dbReference type="InterPro" id="IPR021109">
    <property type="entry name" value="Peptidase_aspartic_dom_sf"/>
</dbReference>
<dbReference type="PANTHER" id="PTHR15503">
    <property type="entry name" value="LDOC1 RELATED"/>
    <property type="match status" value="1"/>
</dbReference>
<accession>A0A7J0D8P1</accession>
<dbReference type="PANTHER" id="PTHR15503:SF45">
    <property type="entry name" value="RNA-DIRECTED DNA POLYMERASE HOMOLOG"/>
    <property type="match status" value="1"/>
</dbReference>
<dbReference type="AlphaFoldDB" id="A0A7J0D8P1"/>
<sequence>MAATGLDITKHVGGQERDTLPPTGKGKRGKSADIMSSLEARLQRVEIAMDDNRDKVEKIDQRIDGLEDSLQAEIAAIKEELKEVKGDWPKSYHGLRNTRELDNFLWSLEQYFEATNIREEDRKIKTTSLFLTDATALWWRRCHTDMERGTSTIATWDDFKKEIKRQFYLENSEHEARARLRRLTHKGTIRDYVKEFSKLILEIPDMSEKESLFTFIDGLQSWAKLEVQRQGPQDIATAISIMESLTHFKKGQSTEGGHKPSFLSYNKFNKDKRSGNKPKLACFLCDSNHFVRDCPKRAKLSALIQDEEEEPNHEETKMGSLQLLNAIKTKVDLAKNTKKGHMFVEAKVRGFNTRALVNTGASHNFIEVKEAKRLVDFSVVPMDDYPIVLGMEFLDGVWAFPIPFAETMCIMGEGNACMVPLVREASLKAKTLFAMQLSKGLKKNEPTILATLKLNKKSSSTMDGMPREVVGAKIPAMAPYRMAPPELEELRRQLKELLDVVFIQPSKSSYGALVLFQRKHDGLGGARWFTKLDLRLGYYQVRIAEEDMAKTACVTRGQNPHGQGQGASHPRMGATKEKIAELRYFPGLANYYRRFIQGYSAIAPPLMDLLKKNHSWWWMAMASSKAKLVIRGNKGKRAKCDQIMLGGTFSHHPSSNMSLREHLRANGQREPPCSPPNLGWDVHVKEDANGLEAILTMSRDHEISTFNPLAPSPILTEPLELHVPTLEPSIISMADQIIEGEALSSSSKWPFSILMLVGTL</sequence>
<evidence type="ECO:0000313" key="5">
    <source>
        <dbReference type="Proteomes" id="UP000585474"/>
    </source>
</evidence>
<dbReference type="Proteomes" id="UP000585474">
    <property type="component" value="Unassembled WGS sequence"/>
</dbReference>
<name>A0A7J0D8P1_9ERIC</name>
<gene>
    <name evidence="4" type="ORF">Acr_00g0008700</name>
</gene>
<keyword evidence="5" id="KW-1185">Reference proteome</keyword>
<dbReference type="OrthoDB" id="1939491at2759"/>
<dbReference type="InterPro" id="IPR043502">
    <property type="entry name" value="DNA/RNA_pol_sf"/>
</dbReference>
<organism evidence="4 5">
    <name type="scientific">Actinidia rufa</name>
    <dbReference type="NCBI Taxonomy" id="165716"/>
    <lineage>
        <taxon>Eukaryota</taxon>
        <taxon>Viridiplantae</taxon>
        <taxon>Streptophyta</taxon>
        <taxon>Embryophyta</taxon>
        <taxon>Tracheophyta</taxon>
        <taxon>Spermatophyta</taxon>
        <taxon>Magnoliopsida</taxon>
        <taxon>eudicotyledons</taxon>
        <taxon>Gunneridae</taxon>
        <taxon>Pentapetalae</taxon>
        <taxon>asterids</taxon>
        <taxon>Ericales</taxon>
        <taxon>Actinidiaceae</taxon>
        <taxon>Actinidia</taxon>
    </lineage>
</organism>
<dbReference type="SUPFAM" id="SSF56672">
    <property type="entry name" value="DNA/RNA polymerases"/>
    <property type="match status" value="1"/>
</dbReference>
<feature type="region of interest" description="Disordered" evidence="2">
    <location>
        <begin position="1"/>
        <end position="32"/>
    </location>
</feature>
<dbReference type="CDD" id="cd00303">
    <property type="entry name" value="retropepsin_like"/>
    <property type="match status" value="1"/>
</dbReference>
<feature type="domain" description="Retrotransposon gag" evidence="3">
    <location>
        <begin position="127"/>
        <end position="220"/>
    </location>
</feature>
<feature type="compositionally biased region" description="Basic and acidic residues" evidence="2">
    <location>
        <begin position="8"/>
        <end position="19"/>
    </location>
</feature>
<dbReference type="InterPro" id="IPR043128">
    <property type="entry name" value="Rev_trsase/Diguanyl_cyclase"/>
</dbReference>
<protein>
    <recommendedName>
        <fullName evidence="3">Retrotransposon gag domain-containing protein</fullName>
    </recommendedName>
</protein>
<dbReference type="Gene3D" id="3.10.10.10">
    <property type="entry name" value="HIV Type 1 Reverse Transcriptase, subunit A, domain 1"/>
    <property type="match status" value="2"/>
</dbReference>
<proteinExistence type="predicted"/>
<evidence type="ECO:0000259" key="3">
    <source>
        <dbReference type="Pfam" id="PF03732"/>
    </source>
</evidence>
<evidence type="ECO:0000256" key="1">
    <source>
        <dbReference type="SAM" id="Coils"/>
    </source>
</evidence>
<dbReference type="Pfam" id="PF03732">
    <property type="entry name" value="Retrotrans_gag"/>
    <property type="match status" value="1"/>
</dbReference>